<dbReference type="InterPro" id="IPR001279">
    <property type="entry name" value="Metallo-B-lactamas"/>
</dbReference>
<keyword evidence="4" id="KW-0862">Zinc</keyword>
<evidence type="ECO:0000256" key="4">
    <source>
        <dbReference type="ARBA" id="ARBA00022833"/>
    </source>
</evidence>
<dbReference type="PANTHER" id="PTHR46233:SF3">
    <property type="entry name" value="HYDROXYACYLGLUTATHIONE HYDROLASE GLOC"/>
    <property type="match status" value="1"/>
</dbReference>
<dbReference type="Gene3D" id="3.60.15.10">
    <property type="entry name" value="Ribonuclease Z/Hydroxyacylglutathione hydrolase-like"/>
    <property type="match status" value="1"/>
</dbReference>
<dbReference type="Proteomes" id="UP000253426">
    <property type="component" value="Unassembled WGS sequence"/>
</dbReference>
<evidence type="ECO:0000256" key="3">
    <source>
        <dbReference type="ARBA" id="ARBA00022801"/>
    </source>
</evidence>
<comment type="caution">
    <text evidence="6">The sequence shown here is derived from an EMBL/GenBank/DDBJ whole genome shotgun (WGS) entry which is preliminary data.</text>
</comment>
<dbReference type="InterPro" id="IPR036866">
    <property type="entry name" value="RibonucZ/Hydroxyglut_hydro"/>
</dbReference>
<sequence>MPIPLEDNYNDVIGKAQRGLNLPDDALAARIGMPESVITKLKEGSMDEIVFDKISRALNLHTGALIAMAKKDWYPDPVRLAGLEQFNTPYEDYTVNAYVVWDPDTKLAAAFDTGASAKPMVDFIASKGLKLEAIYLTHTHPDHVADIATLRTANQPVYSCNKEPWDGTELFDAGHEFNLGGLRIETKQTSGHSRGGITYIIHGLDERVAIVGDALFASSMGGGMVSWADALATNRRYILANPENTVICPGHGPMTTVGQEKAHNPFYPEYKPSAS</sequence>
<dbReference type="AlphaFoldDB" id="A0A366H422"/>
<dbReference type="RefSeq" id="WP_113962101.1">
    <property type="nucleotide sequence ID" value="NZ_QNRR01000019.1"/>
</dbReference>
<organism evidence="6 7">
    <name type="scientific">Roseimicrobium gellanilyticum</name>
    <dbReference type="NCBI Taxonomy" id="748857"/>
    <lineage>
        <taxon>Bacteria</taxon>
        <taxon>Pseudomonadati</taxon>
        <taxon>Verrucomicrobiota</taxon>
        <taxon>Verrucomicrobiia</taxon>
        <taxon>Verrucomicrobiales</taxon>
        <taxon>Verrucomicrobiaceae</taxon>
        <taxon>Roseimicrobium</taxon>
    </lineage>
</organism>
<proteinExistence type="predicted"/>
<dbReference type="InterPro" id="IPR051453">
    <property type="entry name" value="MBL_Glyoxalase_II"/>
</dbReference>
<name>A0A366H422_9BACT</name>
<evidence type="ECO:0000313" key="6">
    <source>
        <dbReference type="EMBL" id="RBP35843.1"/>
    </source>
</evidence>
<feature type="domain" description="Metallo-beta-lactamase" evidence="5">
    <location>
        <begin position="94"/>
        <end position="251"/>
    </location>
</feature>
<dbReference type="SMART" id="SM00849">
    <property type="entry name" value="Lactamase_B"/>
    <property type="match status" value="1"/>
</dbReference>
<dbReference type="Pfam" id="PF00753">
    <property type="entry name" value="Lactamase_B"/>
    <property type="match status" value="1"/>
</dbReference>
<keyword evidence="7" id="KW-1185">Reference proteome</keyword>
<accession>A0A366H422</accession>
<dbReference type="EMBL" id="QNRR01000019">
    <property type="protein sequence ID" value="RBP35843.1"/>
    <property type="molecule type" value="Genomic_DNA"/>
</dbReference>
<gene>
    <name evidence="6" type="ORF">DES53_1199</name>
</gene>
<dbReference type="OrthoDB" id="9802248at2"/>
<dbReference type="PANTHER" id="PTHR46233">
    <property type="entry name" value="HYDROXYACYLGLUTATHIONE HYDROLASE GLOC"/>
    <property type="match status" value="1"/>
</dbReference>
<protein>
    <submittedName>
        <fullName evidence="6">Glyoxylase-like metal-dependent hydrolase (Beta-lactamase superfamily II)</fullName>
    </submittedName>
</protein>
<reference evidence="6 7" key="1">
    <citation type="submission" date="2018-06" db="EMBL/GenBank/DDBJ databases">
        <title>Genomic Encyclopedia of Type Strains, Phase IV (KMG-IV): sequencing the most valuable type-strain genomes for metagenomic binning, comparative biology and taxonomic classification.</title>
        <authorList>
            <person name="Goeker M."/>
        </authorList>
    </citation>
    <scope>NUCLEOTIDE SEQUENCE [LARGE SCALE GENOMIC DNA]</scope>
    <source>
        <strain evidence="6 7">DSM 25532</strain>
    </source>
</reference>
<evidence type="ECO:0000313" key="7">
    <source>
        <dbReference type="Proteomes" id="UP000253426"/>
    </source>
</evidence>
<dbReference type="SUPFAM" id="SSF56281">
    <property type="entry name" value="Metallo-hydrolase/oxidoreductase"/>
    <property type="match status" value="1"/>
</dbReference>
<evidence type="ECO:0000256" key="2">
    <source>
        <dbReference type="ARBA" id="ARBA00022723"/>
    </source>
</evidence>
<dbReference type="GO" id="GO:0046872">
    <property type="term" value="F:metal ion binding"/>
    <property type="evidence" value="ECO:0007669"/>
    <property type="project" value="UniProtKB-KW"/>
</dbReference>
<dbReference type="GO" id="GO:0016787">
    <property type="term" value="F:hydrolase activity"/>
    <property type="evidence" value="ECO:0007669"/>
    <property type="project" value="UniProtKB-KW"/>
</dbReference>
<keyword evidence="2" id="KW-0479">Metal-binding</keyword>
<comment type="cofactor">
    <cofactor evidence="1">
        <name>Zn(2+)</name>
        <dbReference type="ChEBI" id="CHEBI:29105"/>
    </cofactor>
</comment>
<evidence type="ECO:0000256" key="1">
    <source>
        <dbReference type="ARBA" id="ARBA00001947"/>
    </source>
</evidence>
<evidence type="ECO:0000259" key="5">
    <source>
        <dbReference type="SMART" id="SM00849"/>
    </source>
</evidence>
<keyword evidence="3 6" id="KW-0378">Hydrolase</keyword>